<feature type="domain" description="Lactate racemase C-terminal" evidence="2">
    <location>
        <begin position="271"/>
        <end position="418"/>
    </location>
</feature>
<evidence type="ECO:0000313" key="4">
    <source>
        <dbReference type="Proteomes" id="UP000654279"/>
    </source>
</evidence>
<dbReference type="AlphaFoldDB" id="A0A926D1A4"/>
<organism evidence="3 4">
    <name type="scientific">Luoshenia tenuis</name>
    <dbReference type="NCBI Taxonomy" id="2763654"/>
    <lineage>
        <taxon>Bacteria</taxon>
        <taxon>Bacillati</taxon>
        <taxon>Bacillota</taxon>
        <taxon>Clostridia</taxon>
        <taxon>Christensenellales</taxon>
        <taxon>Christensenellaceae</taxon>
        <taxon>Luoshenia</taxon>
    </lineage>
</organism>
<proteinExistence type="predicted"/>
<dbReference type="InterPro" id="IPR047926">
    <property type="entry name" value="Ni_dep_LarA"/>
</dbReference>
<keyword evidence="4" id="KW-1185">Reference proteome</keyword>
<gene>
    <name evidence="3" type="primary">larA</name>
    <name evidence="3" type="ORF">H8699_08825</name>
</gene>
<dbReference type="Gene3D" id="3.40.50.11440">
    <property type="match status" value="1"/>
</dbReference>
<evidence type="ECO:0000313" key="3">
    <source>
        <dbReference type="EMBL" id="MBC8529527.1"/>
    </source>
</evidence>
<dbReference type="NCBIfam" id="NF033504">
    <property type="entry name" value="Ni_dep_LarA"/>
    <property type="match status" value="1"/>
</dbReference>
<protein>
    <submittedName>
        <fullName evidence="3">Nickel-dependent lactate racemase</fullName>
    </submittedName>
</protein>
<accession>A0A926D1A4</accession>
<name>A0A926D1A4_9FIRM</name>
<dbReference type="Proteomes" id="UP000654279">
    <property type="component" value="Unassembled WGS sequence"/>
</dbReference>
<dbReference type="Pfam" id="PF21113">
    <property type="entry name" value="LarA_C"/>
    <property type="match status" value="1"/>
</dbReference>
<dbReference type="EMBL" id="JACRSO010000003">
    <property type="protein sequence ID" value="MBC8529527.1"/>
    <property type="molecule type" value="Genomic_DNA"/>
</dbReference>
<dbReference type="GO" id="GO:0050043">
    <property type="term" value="F:lactate racemase activity"/>
    <property type="evidence" value="ECO:0007669"/>
    <property type="project" value="InterPro"/>
</dbReference>
<dbReference type="InterPro" id="IPR048520">
    <property type="entry name" value="LarA_C"/>
</dbReference>
<comment type="caution">
    <text evidence="3">The sequence shown here is derived from an EMBL/GenBank/DDBJ whole genome shotgun (WGS) entry which is preliminary data.</text>
</comment>
<dbReference type="Gene3D" id="3.90.226.30">
    <property type="match status" value="1"/>
</dbReference>
<sequence length="420" mass="45642">MEIRIPYGKETIGAQLPQENLMGVYHPAKYTGNRDEGDKIDTALDCPLMGPDLKTLAAGKQHIVIITSDHTRPLPSRLTMPRILKRLREGNPQAKITILVATGCHRAMTEEEKSARFGPEIARNERFVMHNAFDEEQMVALGNLPSGGELKVNCVAAQADLLIAEGFIEPHFFAGFSGGRKAVLPGIASAQSVRYNHNAAFIDSPLARAGVLEGNPIHRDMLWAAKACKLQFILNVVLDADKKVIHAVAGEPERAHFSGCTFAARHAMLPKFRADIVISSNGGYPLDQNAYQAVKGMTTAAQCCKDGGVVILAAQCSDGHGGQAFYEALRDADSPEELLARIRQVPAEQTPPDQWQYQILCKILTRCQVVLVSDLPRKMVEDMKLCWQPDLQAAVDYALETMGAGAQIAVVPDGVSAIAL</sequence>
<dbReference type="InterPro" id="IPR043166">
    <property type="entry name" value="LarA-like_C"/>
</dbReference>
<reference evidence="3" key="1">
    <citation type="submission" date="2020-08" db="EMBL/GenBank/DDBJ databases">
        <title>Genome public.</title>
        <authorList>
            <person name="Liu C."/>
            <person name="Sun Q."/>
        </authorList>
    </citation>
    <scope>NUCLEOTIDE SEQUENCE</scope>
    <source>
        <strain evidence="3">NSJ-44</strain>
    </source>
</reference>
<dbReference type="PANTHER" id="PTHR33171">
    <property type="entry name" value="LAR_N DOMAIN-CONTAINING PROTEIN"/>
    <property type="match status" value="1"/>
</dbReference>
<dbReference type="InterPro" id="IPR018657">
    <property type="entry name" value="LarA-like_N"/>
</dbReference>
<dbReference type="PANTHER" id="PTHR33171:SF17">
    <property type="entry name" value="LARA-LIKE N-TERMINAL DOMAIN-CONTAINING PROTEIN"/>
    <property type="match status" value="1"/>
</dbReference>
<feature type="domain" description="LarA-like N-terminal" evidence="1">
    <location>
        <begin position="7"/>
        <end position="208"/>
    </location>
</feature>
<dbReference type="RefSeq" id="WP_249285357.1">
    <property type="nucleotide sequence ID" value="NZ_JACRSO010000003.1"/>
</dbReference>
<evidence type="ECO:0000259" key="1">
    <source>
        <dbReference type="Pfam" id="PF09861"/>
    </source>
</evidence>
<evidence type="ECO:0000259" key="2">
    <source>
        <dbReference type="Pfam" id="PF21113"/>
    </source>
</evidence>
<dbReference type="InterPro" id="IPR048068">
    <property type="entry name" value="LarA-like"/>
</dbReference>
<dbReference type="Pfam" id="PF09861">
    <property type="entry name" value="Lar_N"/>
    <property type="match status" value="1"/>
</dbReference>